<evidence type="ECO:0000256" key="9">
    <source>
        <dbReference type="ARBA" id="ARBA00022553"/>
    </source>
</evidence>
<evidence type="ECO:0000256" key="3">
    <source>
        <dbReference type="ARBA" id="ARBA00004399"/>
    </source>
</evidence>
<keyword evidence="9" id="KW-0597">Phosphoprotein</keyword>
<dbReference type="InterPro" id="IPR016024">
    <property type="entry name" value="ARM-type_fold"/>
</dbReference>
<dbReference type="FunFam" id="1.10.1000.11:FF:000007">
    <property type="entry name" value="Golgi-specific brefeldin A-resistance guanine nucleotide exchange factor 1"/>
    <property type="match status" value="1"/>
</dbReference>
<feature type="compositionally biased region" description="Low complexity" evidence="16">
    <location>
        <begin position="273"/>
        <end position="289"/>
    </location>
</feature>
<dbReference type="GO" id="GO:0005811">
    <property type="term" value="C:lipid droplet"/>
    <property type="evidence" value="ECO:0007669"/>
    <property type="project" value="UniProtKB-SubCell"/>
</dbReference>
<dbReference type="Gene3D" id="1.10.1000.11">
    <property type="entry name" value="Arf Nucleotide-binding Site Opener,domain 2"/>
    <property type="match status" value="1"/>
</dbReference>
<feature type="compositionally biased region" description="Basic and acidic residues" evidence="16">
    <location>
        <begin position="1435"/>
        <end position="1449"/>
    </location>
</feature>
<evidence type="ECO:0000256" key="16">
    <source>
        <dbReference type="SAM" id="MobiDB-lite"/>
    </source>
</evidence>
<dbReference type="CDD" id="cd00171">
    <property type="entry name" value="Sec7"/>
    <property type="match status" value="1"/>
</dbReference>
<dbReference type="PROSITE" id="PS50190">
    <property type="entry name" value="SEC7"/>
    <property type="match status" value="1"/>
</dbReference>
<dbReference type="Pfam" id="PF01369">
    <property type="entry name" value="Sec7"/>
    <property type="match status" value="1"/>
</dbReference>
<dbReference type="InterPro" id="IPR035999">
    <property type="entry name" value="Sec7_dom_sf"/>
</dbReference>
<reference evidence="19 20" key="1">
    <citation type="submission" date="2019-09" db="EMBL/GenBank/DDBJ databases">
        <title>Bird 10,000 Genomes (B10K) Project - Family phase.</title>
        <authorList>
            <person name="Zhang G."/>
        </authorList>
    </citation>
    <scope>NUCLEOTIDE SEQUENCE [LARGE SCALE GENOMIC DNA]</scope>
    <source>
        <strain evidence="19">B10K-DU-001-16</strain>
        <tissue evidence="19">Muscle</tissue>
    </source>
</reference>
<sequence>LVRMVDKKIYIVQGEINVVVGAIKRNARWSTHTQLDEERDPLLHSFSLLKELLNNITELSEIEPNVFLRPFLEVIRSEDTTGPITGLALTSVNKFLSYALIDASHEGTADGMENMADAVTHARFVGTDHASDEVVLMKILQVLRTLLLTPVGAHLTNESVCEIMQSCFRICFELRLSELLRKSAEHTLVDMVQLLFTRLPQFKEEPKSYMGTNMKKLKMRAGGMSESSKWKKQKRSPRPPRHGAKVCPGTEQPAASANNTSASGVTFIDAPCPGSSGSSENASSVVSPATDSGLELSSQTTSKEDLTDLDQVTSLGLHAGMTSHEAKVPEHPNQPELQNEGLREEKMQSASVESIPEVLEECTCVAEHCDSASVHDMDYVNPRGVRFTQSSQKEGAALVPYGLPCIRELFRFLISLTNPHDRHNSEVMIHMGLQLLTVALESAPIAKCQSLLGLVKEELCRHLFQLLSVERLNLYAASLRVCFLLFESMREHLKFQLEMYIKKLMEIITVENPKMPYEMKEMALEAIVQLWRIPSLVTELYINYDCDYYCANLLEELTKLLSKNAFPVSGQLYTVHLLSLEALLTVIDSTEAHCQAKVLSNLHQQEKEVVKSSPETMNSTKETSNNSERLLSEGGCPSAVSEPTGASPASPGCLMAEQVKESCMELEGRSEAADKSIPRKPTRFSCVLPSPQELMQIKNKKKLLITGTEQFNQKPKKGIQFLQEKSLLATPIDNKEVARWLRENPRLDKKMIGEFVSDRKNLDLLESFVGTFSFQGLRLDEALRLYLEAFRLPGEAPVIQRLLEAFTEHWRKSNGFPFANSDACFALAYAVIMLNTDQHNHNVRKQNVPMTLEEFRKNLKGVNGGKDFEQDILEDMYHAIKNDEIVMPEEQTGLVKENYIWNVLLHRGASDEGIFLHVPPGSYDHDLFTMMWGPTIAALSYVFDKSLEETILQKAISGFRKCAMISAHYGLSDVFDNLIISLCKFTALSSESIENLPSVFGSNPKAHIAAKTVFHLAHRHGDILREGWKNIVEALLQLFRAQLLPKAMLEVEDFVDPNGKIYLQREETPSNRGESTVLSFVSWLTLSGTEQSGMRGPSTETQEAKRMALECIKQCDPEKLITESKFLQLESLQDLMKALISVTPDEETYDEEDAAFCLEMLLRIVLENRDRVTCVWQSVRDHLYQLCVHATDFCFLLERAVVGLLRLAMRLLRREDISAQVLLSLRILLMMKPNVLSRVSHEVAYGLHELLKSNAANIHSGDDWYTLFTLLECIGSGVKPPAALQVTARTDNDTGAQSDSEVSSSYHPSAMSLDRGYTSDSEVYTDHGKPGKMHRSVTDVDVINSGWLVVGKDDLDPSRCPAGLSRQGPSPLVNQYSLTVGLDLGPHDTKSLMKCVESLSFIVRDAAHVTPDNFELCVKTIRIFVEASLNGGYKSQEKRGKSHRYDSKSSRFKKKGKESSTRRSRVLSQHQAHSHSDEDEDESIPASYHTVSLQLLDLMHTLHTRAASIYSSWAEEQCHLQTARSKIQADSRALWSNCWCPLLQGIAWLCCDARRQIRMQALTYLQRALLVHDLQALDALEWESCFNKVLFPLLTKLLENISPADVGGMEETRMRASTLLSKVFLQHLSPLLSLTTFAALWLTILDFMDKYMHAGSSDLLLEAIPESLKNMLLVMDTAGIFHSADSRTGYSDLWEITWERIDCFLPRLRDELFKQTVIQDPVPSIAMEQQHQKSLVSALPSSPGGDVRTAAHLAPLDKPCELQASEPERATRPASPSSSTSASSSFPAAAAAKASPVTDIPPAAAQPPLILQPLASPLQVGVPPMTLPIILNPALIEATSPVPLLAAPRPTDPMPTSEVN</sequence>
<evidence type="ECO:0000256" key="15">
    <source>
        <dbReference type="ARBA" id="ARBA00069794"/>
    </source>
</evidence>
<feature type="region of interest" description="Disordered" evidence="16">
    <location>
        <begin position="1765"/>
        <end position="1787"/>
    </location>
</feature>
<dbReference type="PANTHER" id="PTHR10663">
    <property type="entry name" value="GUANYL-NUCLEOTIDE EXCHANGE FACTOR"/>
    <property type="match status" value="1"/>
</dbReference>
<evidence type="ECO:0000256" key="8">
    <source>
        <dbReference type="ARBA" id="ARBA00022490"/>
    </source>
</evidence>
<evidence type="ECO:0000256" key="5">
    <source>
        <dbReference type="ARBA" id="ARBA00004502"/>
    </source>
</evidence>
<feature type="compositionally biased region" description="Polar residues" evidence="16">
    <location>
        <begin position="1289"/>
        <end position="1307"/>
    </location>
</feature>
<comment type="subcellular location">
    <subcellularLocation>
        <location evidence="4">Cytoplasm</location>
    </subcellularLocation>
    <subcellularLocation>
        <location evidence="3">Endoplasmic reticulum-Golgi intermediate compartment</location>
    </subcellularLocation>
    <subcellularLocation>
        <location evidence="2">Golgi apparatus</location>
        <location evidence="2">cis-Golgi network</location>
    </subcellularLocation>
    <subcellularLocation>
        <location evidence="6">Golgi apparatus</location>
        <location evidence="6">trans-Golgi network</location>
    </subcellularLocation>
    <subcellularLocation>
        <location evidence="5">Lipid droplet</location>
    </subcellularLocation>
    <subcellularLocation>
        <location evidence="1">Membrane</location>
        <topology evidence="1">Peripheral membrane protein</topology>
    </subcellularLocation>
</comment>
<keyword evidence="10" id="KW-0344">Guanine-nucleotide releasing factor</keyword>
<protein>
    <recommendedName>
        <fullName evidence="15">Golgi-specific brefeldin A-resistance guanine nucleotide exchange factor 1</fullName>
    </recommendedName>
</protein>
<evidence type="ECO:0000256" key="10">
    <source>
        <dbReference type="ARBA" id="ARBA00022658"/>
    </source>
</evidence>
<dbReference type="FunFam" id="1.10.220.20:FF:000004">
    <property type="entry name" value="Golgi-specific brefeldin A-resistance guanine nucleotide exchange factor 1"/>
    <property type="match status" value="1"/>
</dbReference>
<evidence type="ECO:0000256" key="1">
    <source>
        <dbReference type="ARBA" id="ARBA00004170"/>
    </source>
</evidence>
<feature type="domain" description="SEC7" evidence="18">
    <location>
        <begin position="693"/>
        <end position="883"/>
    </location>
</feature>
<dbReference type="GO" id="GO:0016197">
    <property type="term" value="P:endosomal transport"/>
    <property type="evidence" value="ECO:0007669"/>
    <property type="project" value="UniProtKB-ARBA"/>
</dbReference>
<gene>
    <name evidence="19" type="primary">Gbf1</name>
    <name evidence="19" type="ORF">BUCCAP_R10727</name>
</gene>
<keyword evidence="17" id="KW-0812">Transmembrane</keyword>
<dbReference type="EMBL" id="VWZO01008163">
    <property type="protein sequence ID" value="NXH14242.1"/>
    <property type="molecule type" value="Genomic_DNA"/>
</dbReference>
<dbReference type="InterPro" id="IPR023394">
    <property type="entry name" value="Sec7_C_sf"/>
</dbReference>
<evidence type="ECO:0000256" key="7">
    <source>
        <dbReference type="ARBA" id="ARBA00022448"/>
    </source>
</evidence>
<dbReference type="SMART" id="SM00222">
    <property type="entry name" value="Sec7"/>
    <property type="match status" value="1"/>
</dbReference>
<dbReference type="Proteomes" id="UP000534107">
    <property type="component" value="Unassembled WGS sequence"/>
</dbReference>
<evidence type="ECO:0000256" key="17">
    <source>
        <dbReference type="SAM" id="Phobius"/>
    </source>
</evidence>
<keyword evidence="7" id="KW-0813">Transport</keyword>
<dbReference type="SUPFAM" id="SSF48425">
    <property type="entry name" value="Sec7 domain"/>
    <property type="match status" value="1"/>
</dbReference>
<feature type="compositionally biased region" description="Low complexity" evidence="16">
    <location>
        <begin position="1772"/>
        <end position="1787"/>
    </location>
</feature>
<evidence type="ECO:0000256" key="4">
    <source>
        <dbReference type="ARBA" id="ARBA00004496"/>
    </source>
</evidence>
<feature type="transmembrane region" description="Helical" evidence="17">
    <location>
        <begin position="1624"/>
        <end position="1644"/>
    </location>
</feature>
<keyword evidence="8" id="KW-0963">Cytoplasm</keyword>
<dbReference type="GO" id="GO:0016020">
    <property type="term" value="C:membrane"/>
    <property type="evidence" value="ECO:0007669"/>
    <property type="project" value="UniProtKB-SubCell"/>
</dbReference>
<dbReference type="SUPFAM" id="SSF48371">
    <property type="entry name" value="ARM repeat"/>
    <property type="match status" value="1"/>
</dbReference>
<feature type="compositionally biased region" description="Polar residues" evidence="16">
    <location>
        <begin position="253"/>
        <end position="264"/>
    </location>
</feature>
<dbReference type="InterPro" id="IPR056604">
    <property type="entry name" value="GBF1-like_TPR"/>
</dbReference>
<feature type="region of interest" description="Disordered" evidence="16">
    <location>
        <begin position="1434"/>
        <end position="1484"/>
    </location>
</feature>
<organism evidence="19 20">
    <name type="scientific">Bucco capensis</name>
    <name type="common">collared puffbird</name>
    <dbReference type="NCBI Taxonomy" id="135168"/>
    <lineage>
        <taxon>Eukaryota</taxon>
        <taxon>Metazoa</taxon>
        <taxon>Chordata</taxon>
        <taxon>Craniata</taxon>
        <taxon>Vertebrata</taxon>
        <taxon>Euteleostomi</taxon>
        <taxon>Archelosauria</taxon>
        <taxon>Archosauria</taxon>
        <taxon>Dinosauria</taxon>
        <taxon>Saurischia</taxon>
        <taxon>Theropoda</taxon>
        <taxon>Coelurosauria</taxon>
        <taxon>Aves</taxon>
        <taxon>Neognathae</taxon>
        <taxon>Neoaves</taxon>
        <taxon>Telluraves</taxon>
        <taxon>Coraciimorphae</taxon>
        <taxon>Piciformes</taxon>
        <taxon>Bucconidae</taxon>
        <taxon>Bucco</taxon>
    </lineage>
</organism>
<keyword evidence="12" id="KW-0653">Protein transport</keyword>
<dbReference type="GO" id="GO:0005793">
    <property type="term" value="C:endoplasmic reticulum-Golgi intermediate compartment"/>
    <property type="evidence" value="ECO:0007669"/>
    <property type="project" value="UniProtKB-SubCell"/>
</dbReference>
<evidence type="ECO:0000256" key="14">
    <source>
        <dbReference type="ARBA" id="ARBA00023136"/>
    </source>
</evidence>
<name>A0A7K9HMP1_9PICI</name>
<dbReference type="InterPro" id="IPR032691">
    <property type="entry name" value="Mon2/Sec7/BIG1-like_HUS"/>
</dbReference>
<feature type="compositionally biased region" description="Polar residues" evidence="16">
    <location>
        <begin position="613"/>
        <end position="629"/>
    </location>
</feature>
<evidence type="ECO:0000256" key="2">
    <source>
        <dbReference type="ARBA" id="ARBA00004222"/>
    </source>
</evidence>
<keyword evidence="14 17" id="KW-0472">Membrane</keyword>
<feature type="non-terminal residue" evidence="19">
    <location>
        <position position="1"/>
    </location>
</feature>
<comment type="caution">
    <text evidence="19">The sequence shown here is derived from an EMBL/GenBank/DDBJ whole genome shotgun (WGS) entry which is preliminary data.</text>
</comment>
<dbReference type="GO" id="GO:0015031">
    <property type="term" value="P:protein transport"/>
    <property type="evidence" value="ECO:0007669"/>
    <property type="project" value="UniProtKB-KW"/>
</dbReference>
<keyword evidence="11" id="KW-0551">Lipid droplet</keyword>
<feature type="region of interest" description="Disordered" evidence="16">
    <location>
        <begin position="1289"/>
        <end position="1332"/>
    </location>
</feature>
<proteinExistence type="predicted"/>
<accession>A0A7K9HMP1</accession>
<feature type="region of interest" description="Disordered" evidence="16">
    <location>
        <begin position="219"/>
        <end position="305"/>
    </location>
</feature>
<dbReference type="GO" id="GO:0032012">
    <property type="term" value="P:regulation of ARF protein signal transduction"/>
    <property type="evidence" value="ECO:0007669"/>
    <property type="project" value="InterPro"/>
</dbReference>
<evidence type="ECO:0000256" key="12">
    <source>
        <dbReference type="ARBA" id="ARBA00022927"/>
    </source>
</evidence>
<dbReference type="Pfam" id="PF12783">
    <property type="entry name" value="Sec7-like_HUS"/>
    <property type="match status" value="1"/>
</dbReference>
<evidence type="ECO:0000313" key="19">
    <source>
        <dbReference type="EMBL" id="NXH14242.1"/>
    </source>
</evidence>
<dbReference type="GO" id="GO:0005794">
    <property type="term" value="C:Golgi apparatus"/>
    <property type="evidence" value="ECO:0007669"/>
    <property type="project" value="UniProtKB-SubCell"/>
</dbReference>
<dbReference type="OrthoDB" id="10258608at2759"/>
<dbReference type="PANTHER" id="PTHR10663:SF388">
    <property type="entry name" value="GOLGI-SPECIFIC BREFELDIN A-RESISTANCE GUANINE NUCLEOTIDE EXCHANGE FACTOR 1"/>
    <property type="match status" value="1"/>
</dbReference>
<dbReference type="Gene3D" id="1.10.220.20">
    <property type="match status" value="1"/>
</dbReference>
<keyword evidence="13" id="KW-0333">Golgi apparatus</keyword>
<evidence type="ECO:0000313" key="20">
    <source>
        <dbReference type="Proteomes" id="UP000534107"/>
    </source>
</evidence>
<dbReference type="GO" id="GO:0005085">
    <property type="term" value="F:guanyl-nucleotide exchange factor activity"/>
    <property type="evidence" value="ECO:0007669"/>
    <property type="project" value="UniProtKB-KW"/>
</dbReference>
<dbReference type="InterPro" id="IPR000904">
    <property type="entry name" value="Sec7_dom"/>
</dbReference>
<dbReference type="GO" id="GO:0010256">
    <property type="term" value="P:endomembrane system organization"/>
    <property type="evidence" value="ECO:0007669"/>
    <property type="project" value="UniProtKB-ARBA"/>
</dbReference>
<evidence type="ECO:0000256" key="11">
    <source>
        <dbReference type="ARBA" id="ARBA00022677"/>
    </source>
</evidence>
<evidence type="ECO:0000259" key="18">
    <source>
        <dbReference type="PROSITE" id="PS50190"/>
    </source>
</evidence>
<evidence type="ECO:0000256" key="13">
    <source>
        <dbReference type="ARBA" id="ARBA00023034"/>
    </source>
</evidence>
<feature type="non-terminal residue" evidence="19">
    <location>
        <position position="1860"/>
    </location>
</feature>
<keyword evidence="20" id="KW-1185">Reference proteome</keyword>
<feature type="region of interest" description="Disordered" evidence="16">
    <location>
        <begin position="608"/>
        <end position="652"/>
    </location>
</feature>
<keyword evidence="17" id="KW-1133">Transmembrane helix</keyword>
<evidence type="ECO:0000256" key="6">
    <source>
        <dbReference type="ARBA" id="ARBA00004601"/>
    </source>
</evidence>
<feature type="compositionally biased region" description="Basic residues" evidence="16">
    <location>
        <begin position="230"/>
        <end position="244"/>
    </location>
</feature>
<dbReference type="Pfam" id="PF23325">
    <property type="entry name" value="TPR_28"/>
    <property type="match status" value="1"/>
</dbReference>